<keyword evidence="1" id="KW-0812">Transmembrane</keyword>
<sequence length="80" mass="9615">MHWGSGFWPVFPLIWVSIIAFFCWGASRWFGWRARQRHFEMPGEPNAMEILCRRYARGEIDGTTFDQMRERLESSAQPRY</sequence>
<evidence type="ECO:0000256" key="1">
    <source>
        <dbReference type="SAM" id="Phobius"/>
    </source>
</evidence>
<comment type="caution">
    <text evidence="2">The sequence shown here is derived from an EMBL/GenBank/DDBJ whole genome shotgun (WGS) entry which is preliminary data.</text>
</comment>
<reference evidence="2 3" key="1">
    <citation type="journal article" date="2021" name="Int. J. Syst. Evol. Microbiol.">
        <title>Reticulibacter mediterranei gen. nov., sp. nov., within the new family Reticulibacteraceae fam. nov., and Ktedonospora formicarum gen. nov., sp. nov., Ktedonobacter robiniae sp. nov., Dictyobacter formicarum sp. nov. and Dictyobacter arantiisoli sp. nov., belonging to the class Ktedonobacteria.</title>
        <authorList>
            <person name="Yabe S."/>
            <person name="Zheng Y."/>
            <person name="Wang C.M."/>
            <person name="Sakai Y."/>
            <person name="Abe K."/>
            <person name="Yokota A."/>
            <person name="Donadio S."/>
            <person name="Cavaletti L."/>
            <person name="Monciardini P."/>
        </authorList>
    </citation>
    <scope>NUCLEOTIDE SEQUENCE [LARGE SCALE GENOMIC DNA]</scope>
    <source>
        <strain evidence="2 3">SOSP1-30</strain>
    </source>
</reference>
<organism evidence="2 3">
    <name type="scientific">Ktedonobacter robiniae</name>
    <dbReference type="NCBI Taxonomy" id="2778365"/>
    <lineage>
        <taxon>Bacteria</taxon>
        <taxon>Bacillati</taxon>
        <taxon>Chloroflexota</taxon>
        <taxon>Ktedonobacteria</taxon>
        <taxon>Ktedonobacterales</taxon>
        <taxon>Ktedonobacteraceae</taxon>
        <taxon>Ktedonobacter</taxon>
    </lineage>
</organism>
<dbReference type="Proteomes" id="UP000654345">
    <property type="component" value="Unassembled WGS sequence"/>
</dbReference>
<evidence type="ECO:0000313" key="2">
    <source>
        <dbReference type="EMBL" id="GHO58971.1"/>
    </source>
</evidence>
<keyword evidence="1" id="KW-0472">Membrane</keyword>
<evidence type="ECO:0000313" key="3">
    <source>
        <dbReference type="Proteomes" id="UP000654345"/>
    </source>
</evidence>
<dbReference type="RefSeq" id="WP_201375205.1">
    <property type="nucleotide sequence ID" value="NZ_BNJG01000003.1"/>
</dbReference>
<accession>A0ABQ3V1F4</accession>
<proteinExistence type="predicted"/>
<keyword evidence="1" id="KW-1133">Transmembrane helix</keyword>
<protein>
    <recommendedName>
        <fullName evidence="4">SHOCT domain-containing protein</fullName>
    </recommendedName>
</protein>
<keyword evidence="3" id="KW-1185">Reference proteome</keyword>
<evidence type="ECO:0008006" key="4">
    <source>
        <dbReference type="Google" id="ProtNLM"/>
    </source>
</evidence>
<dbReference type="EMBL" id="BNJG01000003">
    <property type="protein sequence ID" value="GHO58971.1"/>
    <property type="molecule type" value="Genomic_DNA"/>
</dbReference>
<name>A0ABQ3V1F4_9CHLR</name>
<feature type="transmembrane region" description="Helical" evidence="1">
    <location>
        <begin position="6"/>
        <end position="27"/>
    </location>
</feature>
<gene>
    <name evidence="2" type="ORF">KSB_74460</name>
</gene>